<name>A0A833REC2_9POAL</name>
<dbReference type="PANTHER" id="PTHR35467:SF2">
    <property type="entry name" value="PROTEIN NEOXANTHIN-DEFICIENT 1"/>
    <property type="match status" value="1"/>
</dbReference>
<sequence length="111" mass="12285">MALPLSPNPPSSNPTKTNPQNGDVITRFLKQGGEKRREAGGDGHGGARHLSRRRKCFSCAAIKCGLIYYSALYHLHLVKAETARAFIPKEFRLVEAFGYKMTILKLLVVVC</sequence>
<feature type="region of interest" description="Disordered" evidence="1">
    <location>
        <begin position="1"/>
        <end position="23"/>
    </location>
</feature>
<dbReference type="InterPro" id="IPR039343">
    <property type="entry name" value="NDX1-like"/>
</dbReference>
<reference evidence="2" key="1">
    <citation type="submission" date="2020-01" db="EMBL/GenBank/DDBJ databases">
        <title>Genome sequence of Kobresia littledalei, the first chromosome-level genome in the family Cyperaceae.</title>
        <authorList>
            <person name="Qu G."/>
        </authorList>
    </citation>
    <scope>NUCLEOTIDE SEQUENCE</scope>
    <source>
        <strain evidence="2">C.B.Clarke</strain>
        <tissue evidence="2">Leaf</tissue>
    </source>
</reference>
<evidence type="ECO:0000313" key="2">
    <source>
        <dbReference type="EMBL" id="KAF3338298.1"/>
    </source>
</evidence>
<dbReference type="AlphaFoldDB" id="A0A833REC2"/>
<dbReference type="Proteomes" id="UP000623129">
    <property type="component" value="Unassembled WGS sequence"/>
</dbReference>
<gene>
    <name evidence="2" type="ORF">FCM35_KLT17135</name>
</gene>
<evidence type="ECO:0000313" key="3">
    <source>
        <dbReference type="Proteomes" id="UP000623129"/>
    </source>
</evidence>
<dbReference type="OrthoDB" id="9970474at2759"/>
<evidence type="ECO:0000256" key="1">
    <source>
        <dbReference type="SAM" id="MobiDB-lite"/>
    </source>
</evidence>
<protein>
    <submittedName>
        <fullName evidence="2">Uncharacterized protein</fullName>
    </submittedName>
</protein>
<comment type="caution">
    <text evidence="2">The sequence shown here is derived from an EMBL/GenBank/DDBJ whole genome shotgun (WGS) entry which is preliminary data.</text>
</comment>
<dbReference type="EMBL" id="SWLB01000005">
    <property type="protein sequence ID" value="KAF3338298.1"/>
    <property type="molecule type" value="Genomic_DNA"/>
</dbReference>
<organism evidence="2 3">
    <name type="scientific">Carex littledalei</name>
    <dbReference type="NCBI Taxonomy" id="544730"/>
    <lineage>
        <taxon>Eukaryota</taxon>
        <taxon>Viridiplantae</taxon>
        <taxon>Streptophyta</taxon>
        <taxon>Embryophyta</taxon>
        <taxon>Tracheophyta</taxon>
        <taxon>Spermatophyta</taxon>
        <taxon>Magnoliopsida</taxon>
        <taxon>Liliopsida</taxon>
        <taxon>Poales</taxon>
        <taxon>Cyperaceae</taxon>
        <taxon>Cyperoideae</taxon>
        <taxon>Cariceae</taxon>
        <taxon>Carex</taxon>
        <taxon>Carex subgen. Euthyceras</taxon>
    </lineage>
</organism>
<feature type="compositionally biased region" description="Pro residues" evidence="1">
    <location>
        <begin position="1"/>
        <end position="12"/>
    </location>
</feature>
<accession>A0A833REC2</accession>
<keyword evidence="3" id="KW-1185">Reference proteome</keyword>
<dbReference type="PANTHER" id="PTHR35467">
    <property type="match status" value="1"/>
</dbReference>
<proteinExistence type="predicted"/>